<evidence type="ECO:0000256" key="1">
    <source>
        <dbReference type="SAM" id="MobiDB-lite"/>
    </source>
</evidence>
<accession>A0AAV8R768</accession>
<feature type="region of interest" description="Disordered" evidence="1">
    <location>
        <begin position="1"/>
        <end position="34"/>
    </location>
</feature>
<protein>
    <submittedName>
        <fullName evidence="2">Uncharacterized protein</fullName>
    </submittedName>
</protein>
<evidence type="ECO:0000313" key="2">
    <source>
        <dbReference type="EMBL" id="KAJ8497404.1"/>
    </source>
</evidence>
<feature type="compositionally biased region" description="Basic and acidic residues" evidence="1">
    <location>
        <begin position="1"/>
        <end position="10"/>
    </location>
</feature>
<sequence>MVLPRSEKKGLVSAPEIPAVQQTEANIEDGDAEEEEEGGRFIYRQIEWVMQREQRTGTWFGKFNQEPVQSRSIVPFDGRFKRSMESTSRQSFVVSVSFFLLRISVILQTWSSTPSPFSYRSVEAL</sequence>
<dbReference type="EMBL" id="JAQQAF010000003">
    <property type="protein sequence ID" value="KAJ8497404.1"/>
    <property type="molecule type" value="Genomic_DNA"/>
</dbReference>
<comment type="caution">
    <text evidence="2">The sequence shown here is derived from an EMBL/GenBank/DDBJ whole genome shotgun (WGS) entry which is preliminary data.</text>
</comment>
<dbReference type="Proteomes" id="UP001222027">
    <property type="component" value="Unassembled WGS sequence"/>
</dbReference>
<evidence type="ECO:0000313" key="3">
    <source>
        <dbReference type="Proteomes" id="UP001222027"/>
    </source>
</evidence>
<keyword evidence="3" id="KW-1185">Reference proteome</keyword>
<name>A0AAV8R768_ENSVE</name>
<reference evidence="2 3" key="1">
    <citation type="submission" date="2022-12" db="EMBL/GenBank/DDBJ databases">
        <title>Chromosome-scale assembly of the Ensete ventricosum genome.</title>
        <authorList>
            <person name="Dussert Y."/>
            <person name="Stocks J."/>
            <person name="Wendawek A."/>
            <person name="Woldeyes F."/>
            <person name="Nichols R.A."/>
            <person name="Borrell J.S."/>
        </authorList>
    </citation>
    <scope>NUCLEOTIDE SEQUENCE [LARGE SCALE GENOMIC DNA]</scope>
    <source>
        <strain evidence="3">cv. Maze</strain>
        <tissue evidence="2">Seeds</tissue>
    </source>
</reference>
<proteinExistence type="predicted"/>
<dbReference type="AlphaFoldDB" id="A0AAV8R768"/>
<gene>
    <name evidence="2" type="ORF">OPV22_007956</name>
</gene>
<organism evidence="2 3">
    <name type="scientific">Ensete ventricosum</name>
    <name type="common">Abyssinian banana</name>
    <name type="synonym">Musa ensete</name>
    <dbReference type="NCBI Taxonomy" id="4639"/>
    <lineage>
        <taxon>Eukaryota</taxon>
        <taxon>Viridiplantae</taxon>
        <taxon>Streptophyta</taxon>
        <taxon>Embryophyta</taxon>
        <taxon>Tracheophyta</taxon>
        <taxon>Spermatophyta</taxon>
        <taxon>Magnoliopsida</taxon>
        <taxon>Liliopsida</taxon>
        <taxon>Zingiberales</taxon>
        <taxon>Musaceae</taxon>
        <taxon>Ensete</taxon>
    </lineage>
</organism>